<organism evidence="1 2">
    <name type="scientific">Vigna angularis var. angularis</name>
    <dbReference type="NCBI Taxonomy" id="157739"/>
    <lineage>
        <taxon>Eukaryota</taxon>
        <taxon>Viridiplantae</taxon>
        <taxon>Streptophyta</taxon>
        <taxon>Embryophyta</taxon>
        <taxon>Tracheophyta</taxon>
        <taxon>Spermatophyta</taxon>
        <taxon>Magnoliopsida</taxon>
        <taxon>eudicotyledons</taxon>
        <taxon>Gunneridae</taxon>
        <taxon>Pentapetalae</taxon>
        <taxon>rosids</taxon>
        <taxon>fabids</taxon>
        <taxon>Fabales</taxon>
        <taxon>Fabaceae</taxon>
        <taxon>Papilionoideae</taxon>
        <taxon>50 kb inversion clade</taxon>
        <taxon>NPAAA clade</taxon>
        <taxon>indigoferoid/millettioid clade</taxon>
        <taxon>Phaseoleae</taxon>
        <taxon>Vigna</taxon>
    </lineage>
</organism>
<protein>
    <submittedName>
        <fullName evidence="1">Uncharacterized protein</fullName>
    </submittedName>
</protein>
<reference evidence="1 2" key="1">
    <citation type="journal article" date="2015" name="Sci. Rep.">
        <title>The power of single molecule real-time sequencing technology in the de novo assembly of a eukaryotic genome.</title>
        <authorList>
            <person name="Sakai H."/>
            <person name="Naito K."/>
            <person name="Ogiso-Tanaka E."/>
            <person name="Takahashi Y."/>
            <person name="Iseki K."/>
            <person name="Muto C."/>
            <person name="Satou K."/>
            <person name="Teruya K."/>
            <person name="Shiroma A."/>
            <person name="Shimoji M."/>
            <person name="Hirano T."/>
            <person name="Itoh T."/>
            <person name="Kaga A."/>
            <person name="Tomooka N."/>
        </authorList>
    </citation>
    <scope>NUCLEOTIDE SEQUENCE [LARGE SCALE GENOMIC DNA]</scope>
    <source>
        <strain evidence="2">cv. Shumari</strain>
    </source>
</reference>
<evidence type="ECO:0000313" key="2">
    <source>
        <dbReference type="Proteomes" id="UP000291084"/>
    </source>
</evidence>
<proteinExistence type="predicted"/>
<dbReference type="AlphaFoldDB" id="A0A0S3S1G7"/>
<dbReference type="EMBL" id="AP015037">
    <property type="protein sequence ID" value="BAT86678.1"/>
    <property type="molecule type" value="Genomic_DNA"/>
</dbReference>
<name>A0A0S3S1G7_PHAAN</name>
<sequence length="124" mass="13842">MFGVGHGLPPSVTGKLSFLTPTNGYCMQLQFWTVMYPASCGRPSFTCFCMLAVFLPSNAYLNVSNSAEFFLFYMTSVLMIATVCFETHCASSFYTLDPATHYSHVVASIITCTLSLRRHFGFVW</sequence>
<accession>A0A0S3S1G7</accession>
<evidence type="ECO:0000313" key="1">
    <source>
        <dbReference type="EMBL" id="BAT86678.1"/>
    </source>
</evidence>
<dbReference type="Proteomes" id="UP000291084">
    <property type="component" value="Chromosome 4"/>
</dbReference>
<keyword evidence="2" id="KW-1185">Reference proteome</keyword>
<gene>
    <name evidence="1" type="primary">Vigan.04G435200</name>
    <name evidence="1" type="ORF">VIGAN_04435200</name>
</gene>